<evidence type="ECO:0000259" key="5">
    <source>
        <dbReference type="SMART" id="SM00852"/>
    </source>
</evidence>
<dbReference type="NCBIfam" id="TIGR00177">
    <property type="entry name" value="molyb_syn"/>
    <property type="match status" value="1"/>
</dbReference>
<accession>A0A1I7RT61</accession>
<evidence type="ECO:0000313" key="7">
    <source>
        <dbReference type="EMBL" id="CAG9122588.1"/>
    </source>
</evidence>
<dbReference type="eggNOG" id="KOG2371">
    <property type="taxonomic scope" value="Eukaryota"/>
</dbReference>
<evidence type="ECO:0000313" key="8">
    <source>
        <dbReference type="Proteomes" id="UP000095284"/>
    </source>
</evidence>
<dbReference type="InterPro" id="IPR008284">
    <property type="entry name" value="MoCF_biosynth_CS"/>
</dbReference>
<dbReference type="WBParaSite" id="BXY_0391500.1">
    <property type="protein sequence ID" value="BXY_0391500.1"/>
    <property type="gene ID" value="BXY_0391500"/>
</dbReference>
<organism evidence="8 10">
    <name type="scientific">Bursaphelenchus xylophilus</name>
    <name type="common">Pinewood nematode worm</name>
    <name type="synonym">Aphelenchoides xylophilus</name>
    <dbReference type="NCBI Taxonomy" id="6326"/>
    <lineage>
        <taxon>Eukaryota</taxon>
        <taxon>Metazoa</taxon>
        <taxon>Ecdysozoa</taxon>
        <taxon>Nematoda</taxon>
        <taxon>Chromadorea</taxon>
        <taxon>Rhabditida</taxon>
        <taxon>Tylenchina</taxon>
        <taxon>Tylenchomorpha</taxon>
        <taxon>Aphelenchoidea</taxon>
        <taxon>Aphelenchoididae</taxon>
        <taxon>Bursaphelenchus</taxon>
    </lineage>
</organism>
<keyword evidence="4" id="KW-0501">Molybdenum cofactor biosynthesis</keyword>
<dbReference type="OrthoDB" id="4349954at2759"/>
<dbReference type="EMBL" id="CAJFCV020000005">
    <property type="protein sequence ID" value="CAG9122588.1"/>
    <property type="molecule type" value="Genomic_DNA"/>
</dbReference>
<dbReference type="InterPro" id="IPR036425">
    <property type="entry name" value="MoaB/Mog-like_dom_sf"/>
</dbReference>
<dbReference type="InterPro" id="IPR001453">
    <property type="entry name" value="MoaB/Mog_dom"/>
</dbReference>
<dbReference type="Proteomes" id="UP000095284">
    <property type="component" value="Unplaced"/>
</dbReference>
<dbReference type="Pfam" id="PF00994">
    <property type="entry name" value="MoCF_biosynth"/>
    <property type="match status" value="1"/>
</dbReference>
<dbReference type="PROSITE" id="PS01078">
    <property type="entry name" value="MOCF_BIOSYNTHESIS_1"/>
    <property type="match status" value="1"/>
</dbReference>
<dbReference type="GO" id="GO:0061599">
    <property type="term" value="F:molybdopterin molybdotransferase activity"/>
    <property type="evidence" value="ECO:0007669"/>
    <property type="project" value="UniProtKB-EC"/>
</dbReference>
<protein>
    <recommendedName>
        <fullName evidence="3">molybdopterin molybdotransferase</fullName>
        <ecNumber evidence="3">2.10.1.1</ecNumber>
    </recommendedName>
</protein>
<evidence type="ECO:0000256" key="2">
    <source>
        <dbReference type="ARBA" id="ARBA00007589"/>
    </source>
</evidence>
<dbReference type="SUPFAM" id="SSF53218">
    <property type="entry name" value="Molybdenum cofactor biosynthesis proteins"/>
    <property type="match status" value="1"/>
</dbReference>
<dbReference type="AlphaFoldDB" id="A0A1I7RT61"/>
<evidence type="ECO:0000256" key="3">
    <source>
        <dbReference type="ARBA" id="ARBA00013269"/>
    </source>
</evidence>
<dbReference type="CDD" id="cd00886">
    <property type="entry name" value="MogA_MoaB"/>
    <property type="match status" value="1"/>
</dbReference>
<gene>
    <name evidence="6" type="ORF">BXYJ_LOCUS11529</name>
</gene>
<evidence type="ECO:0000256" key="1">
    <source>
        <dbReference type="ARBA" id="ARBA00005046"/>
    </source>
</evidence>
<name>A0A1I7RT61_BURXY</name>
<dbReference type="Proteomes" id="UP000582659">
    <property type="component" value="Unassembled WGS sequence"/>
</dbReference>
<dbReference type="PANTHER" id="PTHR43764">
    <property type="entry name" value="MOLYBDENUM COFACTOR BIOSYNTHESIS"/>
    <property type="match status" value="1"/>
</dbReference>
<dbReference type="InterPro" id="IPR051920">
    <property type="entry name" value="MPT_Adenylyltrnsfr/MoaC-Rel"/>
</dbReference>
<dbReference type="SMART" id="SM00852">
    <property type="entry name" value="MoCF_biosynth"/>
    <property type="match status" value="1"/>
</dbReference>
<comment type="similarity">
    <text evidence="2">In the N-terminal section; belongs to the MoaB/Mog family.</text>
</comment>
<reference evidence="10" key="1">
    <citation type="submission" date="2016-11" db="UniProtKB">
        <authorList>
            <consortium name="WormBaseParasite"/>
        </authorList>
    </citation>
    <scope>IDENTIFICATION</scope>
</reference>
<dbReference type="SMR" id="A0A1I7RT61"/>
<evidence type="ECO:0000313" key="6">
    <source>
        <dbReference type="EMBL" id="CAD5231433.1"/>
    </source>
</evidence>
<evidence type="ECO:0000256" key="4">
    <source>
        <dbReference type="ARBA" id="ARBA00023150"/>
    </source>
</evidence>
<evidence type="ECO:0000313" key="10">
    <source>
        <dbReference type="WBParaSite" id="BXY_0391500.1"/>
    </source>
</evidence>
<dbReference type="EMBL" id="CAJFDI010000005">
    <property type="protein sequence ID" value="CAD5231433.1"/>
    <property type="molecule type" value="Genomic_DNA"/>
</dbReference>
<dbReference type="GO" id="GO:0006777">
    <property type="term" value="P:Mo-molybdopterin cofactor biosynthetic process"/>
    <property type="evidence" value="ECO:0007669"/>
    <property type="project" value="UniProtKB-KW"/>
</dbReference>
<evidence type="ECO:0000313" key="9">
    <source>
        <dbReference type="Proteomes" id="UP000659654"/>
    </source>
</evidence>
<sequence length="410" mass="46837">MSSLSVHDLRFKKLEDLEKAAKVTKLSTIRFLNQKSHVNALFLRILRVFNYGIQSEDPESCFILLSRVQELIRIFLKDRKWADLKSRNQYGLKLEAYANESEEVVRSLKYKLRNVYSPRSMHRFLRWIKWSDLLEMRTGKNLLIDFSYDNRSSCARFTRVYIKPSFITRNVQFYALLMHLPPEARNILLNITDFDRVILTSDKNSPNFEYIYDAIEMENCRFRPRQPPVLVIKGSDTHAMICCRQMRIGILTVSDTCSENPEKDKSGPILLENLQTSIILKNPVFSTAIVADDKDKIKKQLILWAKDHHVIITTGGTGFAPRDVTPEATREVIQKPCPGIVVALIQEGLKFTPMAALSRPEAGICGQCLIVNLPGSPKACQQSLPVLEPLLNHAVQLLRPEISADSSHPN</sequence>
<proteinExistence type="inferred from homology"/>
<reference evidence="7" key="2">
    <citation type="submission" date="2020-08" db="EMBL/GenBank/DDBJ databases">
        <authorList>
            <person name="Kikuchi T."/>
        </authorList>
    </citation>
    <scope>NUCLEOTIDE SEQUENCE</scope>
    <source>
        <strain evidence="6">Ka4C1</strain>
    </source>
</reference>
<keyword evidence="9" id="KW-1185">Reference proteome</keyword>
<feature type="domain" description="MoaB/Mog" evidence="5">
    <location>
        <begin position="249"/>
        <end position="394"/>
    </location>
</feature>
<dbReference type="EC" id="2.10.1.1" evidence="3"/>
<dbReference type="Gene3D" id="3.40.980.10">
    <property type="entry name" value="MoaB/Mog-like domain"/>
    <property type="match status" value="1"/>
</dbReference>
<comment type="pathway">
    <text evidence="1">Cofactor biosynthesis; molybdopterin biosynthesis.</text>
</comment>
<dbReference type="Proteomes" id="UP000659654">
    <property type="component" value="Unassembled WGS sequence"/>
</dbReference>
<dbReference type="PANTHER" id="PTHR43764:SF1">
    <property type="entry name" value="MOLYBDOPTERIN MOLYBDOTRANSFERASE"/>
    <property type="match status" value="1"/>
</dbReference>